<keyword evidence="2" id="KW-1185">Reference proteome</keyword>
<proteinExistence type="predicted"/>
<organism evidence="1 2">
    <name type="scientific">Aspergillus tanneri</name>
    <dbReference type="NCBI Taxonomy" id="1220188"/>
    <lineage>
        <taxon>Eukaryota</taxon>
        <taxon>Fungi</taxon>
        <taxon>Dikarya</taxon>
        <taxon>Ascomycota</taxon>
        <taxon>Pezizomycotina</taxon>
        <taxon>Eurotiomycetes</taxon>
        <taxon>Eurotiomycetidae</taxon>
        <taxon>Eurotiales</taxon>
        <taxon>Aspergillaceae</taxon>
        <taxon>Aspergillus</taxon>
        <taxon>Aspergillus subgen. Circumdati</taxon>
    </lineage>
</organism>
<accession>A0A4S3J892</accession>
<gene>
    <name evidence="1" type="ORF">EYZ11_009373</name>
</gene>
<dbReference type="EMBL" id="SOSA01000441">
    <property type="protein sequence ID" value="THC91160.1"/>
    <property type="molecule type" value="Genomic_DNA"/>
</dbReference>
<evidence type="ECO:0000313" key="2">
    <source>
        <dbReference type="Proteomes" id="UP000308092"/>
    </source>
</evidence>
<sequence length="233" mass="26075">MQRIDAPRLPVLKELLSVVAALEIFFFPVVFRNGEGWTIVLGLQPSLYCASCSGIASFQQKSDFGSSSFGNPDRSTTPLSDGDLVIFWNPSDSCGLVVNVSFGIILDISPSRDDTTWGVFHLNWKHDLNPNTTPFLSVIHEYEFAPFTFRKGSEEGVNSRVMLIVIIIIYLVKLARRCRNEAVSKGLWNLPKHLQEAEMLGSRGTLVHCECLSVFDPLRHGGLLLRVGDWYRS</sequence>
<dbReference type="VEuPathDB" id="FungiDB:EYZ11_009373"/>
<reference evidence="1 2" key="1">
    <citation type="submission" date="2019-03" db="EMBL/GenBank/DDBJ databases">
        <title>The genome sequence of a newly discovered highly antifungal drug resistant Aspergillus species, Aspergillus tanneri NIH 1004.</title>
        <authorList>
            <person name="Mounaud S."/>
            <person name="Singh I."/>
            <person name="Joardar V."/>
            <person name="Pakala S."/>
            <person name="Pakala S."/>
            <person name="Venepally P."/>
            <person name="Hoover J."/>
            <person name="Nierman W."/>
            <person name="Chung J."/>
            <person name="Losada L."/>
        </authorList>
    </citation>
    <scope>NUCLEOTIDE SEQUENCE [LARGE SCALE GENOMIC DNA]</scope>
    <source>
        <strain evidence="1 2">NIH1004</strain>
    </source>
</reference>
<evidence type="ECO:0000313" key="1">
    <source>
        <dbReference type="EMBL" id="THC91160.1"/>
    </source>
</evidence>
<comment type="caution">
    <text evidence="1">The sequence shown here is derived from an EMBL/GenBank/DDBJ whole genome shotgun (WGS) entry which is preliminary data.</text>
</comment>
<name>A0A4S3J892_9EURO</name>
<dbReference type="AlphaFoldDB" id="A0A4S3J892"/>
<dbReference type="Proteomes" id="UP000308092">
    <property type="component" value="Unassembled WGS sequence"/>
</dbReference>
<protein>
    <submittedName>
        <fullName evidence="1">Uncharacterized protein</fullName>
    </submittedName>
</protein>